<dbReference type="InterPro" id="IPR011990">
    <property type="entry name" value="TPR-like_helical_dom_sf"/>
</dbReference>
<dbReference type="InterPro" id="IPR051012">
    <property type="entry name" value="CellSynth/LPSAsmb/PSIAsmb"/>
</dbReference>
<dbReference type="HOGENOM" id="CLU_053124_0_0_4"/>
<keyword evidence="3" id="KW-0472">Membrane</keyword>
<dbReference type="eggNOG" id="COG0457">
    <property type="taxonomic scope" value="Bacteria"/>
</dbReference>
<protein>
    <submittedName>
        <fullName evidence="4">TPR repeat</fullName>
    </submittedName>
</protein>
<dbReference type="Pfam" id="PF13432">
    <property type="entry name" value="TPR_16"/>
    <property type="match status" value="1"/>
</dbReference>
<dbReference type="STRING" id="159087.Daro_0895"/>
<keyword evidence="2" id="KW-0802">TPR repeat</keyword>
<dbReference type="PANTHER" id="PTHR45586">
    <property type="entry name" value="TPR REPEAT-CONTAINING PROTEIN PA4667"/>
    <property type="match status" value="1"/>
</dbReference>
<evidence type="ECO:0000313" key="4">
    <source>
        <dbReference type="EMBL" id="AAZ45651.1"/>
    </source>
</evidence>
<name>Q47HN0_DECAR</name>
<dbReference type="EMBL" id="CP000089">
    <property type="protein sequence ID" value="AAZ45651.1"/>
    <property type="molecule type" value="Genomic_DNA"/>
</dbReference>
<reference evidence="4" key="1">
    <citation type="submission" date="2005-08" db="EMBL/GenBank/DDBJ databases">
        <title>Complete sequence of Dechloromonas aromatica RCB.</title>
        <authorList>
            <person name="Salinero K.K."/>
            <person name="Copeland A."/>
            <person name="Lucas S."/>
            <person name="Lapidus A."/>
            <person name="Barry K."/>
            <person name="Detter J.C."/>
            <person name="Glavina T."/>
            <person name="Hammon N."/>
            <person name="Israni S."/>
            <person name="Pitluck S."/>
            <person name="Di Bartolo G."/>
            <person name="Trong S."/>
            <person name="Schmutz J."/>
            <person name="Larimer F."/>
            <person name="Land M."/>
            <person name="Ivanova N."/>
            <person name="Richardson P."/>
        </authorList>
    </citation>
    <scope>NUCLEOTIDE SEQUENCE</scope>
    <source>
        <strain evidence="4">RCB</strain>
    </source>
</reference>
<keyword evidence="3" id="KW-0812">Transmembrane</keyword>
<dbReference type="SUPFAM" id="SSF48452">
    <property type="entry name" value="TPR-like"/>
    <property type="match status" value="1"/>
</dbReference>
<keyword evidence="3" id="KW-1133">Transmembrane helix</keyword>
<proteinExistence type="predicted"/>
<feature type="transmembrane region" description="Helical" evidence="3">
    <location>
        <begin position="44"/>
        <end position="61"/>
    </location>
</feature>
<dbReference type="Gene3D" id="1.25.40.10">
    <property type="entry name" value="Tetratricopeptide repeat domain"/>
    <property type="match status" value="1"/>
</dbReference>
<sequence length="354" mass="37457">MSLINDMLRNLETKRPDDLARQNLQREIRSLPAASSDHGHTAKLILVGGLLLLIGAGVLHANGRLLPLLGLDHAPVVAPVPPAVVAPALSPAPVVVAEPVDDKLRLASNLEVLPLPAAPVLPVPDPVVPIAASAPKSEPASAIPEVPKPASLAPVGPVKIEKSPIAATPRDRADAEYRKAEGAMASGRSAEAIEGMRAALKQDPGYVPVRQALLRLLLDMRKNDEAMLVLQEGLELQPAQTGWAMSLARLQLEHGDLAAADRTLARSQAYAEANADYAGFQGHLKSRLGAQRLAVGHYQRAARLAPNEGRWWLGLGLALEADGHLPEAKDAFRRGMASGTLSADLSAIAEQHLR</sequence>
<gene>
    <name evidence="4" type="ordered locus">Daro_0895</name>
</gene>
<dbReference type="PANTHER" id="PTHR45586:SF1">
    <property type="entry name" value="LIPOPOLYSACCHARIDE ASSEMBLY PROTEIN B"/>
    <property type="match status" value="1"/>
</dbReference>
<evidence type="ECO:0000256" key="1">
    <source>
        <dbReference type="ARBA" id="ARBA00022737"/>
    </source>
</evidence>
<evidence type="ECO:0000256" key="3">
    <source>
        <dbReference type="SAM" id="Phobius"/>
    </source>
</evidence>
<dbReference type="AlphaFoldDB" id="Q47HN0"/>
<keyword evidence="1" id="KW-0677">Repeat</keyword>
<accession>Q47HN0</accession>
<dbReference type="Pfam" id="PF14559">
    <property type="entry name" value="TPR_19"/>
    <property type="match status" value="1"/>
</dbReference>
<organism evidence="4">
    <name type="scientific">Dechloromonas aromatica (strain RCB)</name>
    <dbReference type="NCBI Taxonomy" id="159087"/>
    <lineage>
        <taxon>Bacteria</taxon>
        <taxon>Pseudomonadati</taxon>
        <taxon>Pseudomonadota</taxon>
        <taxon>Betaproteobacteria</taxon>
        <taxon>Rhodocyclales</taxon>
        <taxon>Azonexaceae</taxon>
        <taxon>Dechloromonas</taxon>
    </lineage>
</organism>
<dbReference type="KEGG" id="dar:Daro_0895"/>
<evidence type="ECO:0000256" key="2">
    <source>
        <dbReference type="ARBA" id="ARBA00022803"/>
    </source>
</evidence>